<gene>
    <name evidence="1" type="ORF">GCM10025865_12840</name>
</gene>
<evidence type="ECO:0000313" key="2">
    <source>
        <dbReference type="Proteomes" id="UP001321475"/>
    </source>
</evidence>
<sequence>MDEIQQAQQGLDAARQRLADAVHDARAQGRTWSEIGEALGMSKQAAYKRFGKPVDPATGEQITARRTGDVGAITEEVFRCAASGDLDRLEGLMHPRTAEELPQEVVAETWHRVLTEVGALERCEGTRVETPDGTVVEDEEPLLGIAVGATTLVCEAGTLLGRVAVDQDLRVVGILIVPPDHGPLPF</sequence>
<organism evidence="1 2">
    <name type="scientific">Paraoerskovia sediminicola</name>
    <dbReference type="NCBI Taxonomy" id="1138587"/>
    <lineage>
        <taxon>Bacteria</taxon>
        <taxon>Bacillati</taxon>
        <taxon>Actinomycetota</taxon>
        <taxon>Actinomycetes</taxon>
        <taxon>Micrococcales</taxon>
        <taxon>Cellulomonadaceae</taxon>
        <taxon>Paraoerskovia</taxon>
    </lineage>
</organism>
<dbReference type="RefSeq" id="WP_286219055.1">
    <property type="nucleotide sequence ID" value="NZ_AP027729.1"/>
</dbReference>
<reference evidence="2" key="1">
    <citation type="journal article" date="2019" name="Int. J. Syst. Evol. Microbiol.">
        <title>The Global Catalogue of Microorganisms (GCM) 10K type strain sequencing project: providing services to taxonomists for standard genome sequencing and annotation.</title>
        <authorList>
            <consortium name="The Broad Institute Genomics Platform"/>
            <consortium name="The Broad Institute Genome Sequencing Center for Infectious Disease"/>
            <person name="Wu L."/>
            <person name="Ma J."/>
        </authorList>
    </citation>
    <scope>NUCLEOTIDE SEQUENCE [LARGE SCALE GENOMIC DNA]</scope>
    <source>
        <strain evidence="2">NBRC 108565</strain>
    </source>
</reference>
<accession>A0ABM8G1P8</accession>
<keyword evidence="2" id="KW-1185">Reference proteome</keyword>
<evidence type="ECO:0000313" key="1">
    <source>
        <dbReference type="EMBL" id="BDZ41985.1"/>
    </source>
</evidence>
<protein>
    <submittedName>
        <fullName evidence="1">Uncharacterized protein</fullName>
    </submittedName>
</protein>
<dbReference type="EMBL" id="AP027729">
    <property type="protein sequence ID" value="BDZ41985.1"/>
    <property type="molecule type" value="Genomic_DNA"/>
</dbReference>
<name>A0ABM8G1P8_9CELL</name>
<dbReference type="Proteomes" id="UP001321475">
    <property type="component" value="Chromosome"/>
</dbReference>
<proteinExistence type="predicted"/>